<dbReference type="Gene3D" id="3.40.50.10300">
    <property type="entry name" value="CoaB-like"/>
    <property type="match status" value="1"/>
</dbReference>
<dbReference type="AlphaFoldDB" id="X0S251"/>
<sequence>MRILITAGPTREYLDPVRYVSNASSGRMGAALAAAARTQGHRVTLVCGPVALEPPAVDELVPVTSAAEMLDAVAARFDSCDVFIAAAAVADFRPAARAGRKLK</sequence>
<comment type="caution">
    <text evidence="2">The sequence shown here is derived from an EMBL/GenBank/DDBJ whole genome shotgun (WGS) entry which is preliminary data.</text>
</comment>
<protein>
    <recommendedName>
        <fullName evidence="1">DNA/pantothenate metabolism flavoprotein C-terminal domain-containing protein</fullName>
    </recommendedName>
</protein>
<dbReference type="Pfam" id="PF04127">
    <property type="entry name" value="DFP"/>
    <property type="match status" value="1"/>
</dbReference>
<evidence type="ECO:0000313" key="2">
    <source>
        <dbReference type="EMBL" id="GAF69331.1"/>
    </source>
</evidence>
<dbReference type="GO" id="GO:0015937">
    <property type="term" value="P:coenzyme A biosynthetic process"/>
    <property type="evidence" value="ECO:0007669"/>
    <property type="project" value="UniProtKB-ARBA"/>
</dbReference>
<accession>X0S251</accession>
<dbReference type="InterPro" id="IPR035929">
    <property type="entry name" value="CoaB-like_sf"/>
</dbReference>
<dbReference type="SUPFAM" id="SSF102645">
    <property type="entry name" value="CoaB-like"/>
    <property type="match status" value="1"/>
</dbReference>
<proteinExistence type="predicted"/>
<evidence type="ECO:0000259" key="1">
    <source>
        <dbReference type="Pfam" id="PF04127"/>
    </source>
</evidence>
<dbReference type="GO" id="GO:0003824">
    <property type="term" value="F:catalytic activity"/>
    <property type="evidence" value="ECO:0007669"/>
    <property type="project" value="UniProtKB-ARBA"/>
</dbReference>
<feature type="domain" description="DNA/pantothenate metabolism flavoprotein C-terminal" evidence="1">
    <location>
        <begin position="2"/>
        <end position="103"/>
    </location>
</feature>
<reference evidence="2" key="1">
    <citation type="journal article" date="2014" name="Front. Microbiol.">
        <title>High frequency of phylogenetically diverse reductive dehalogenase-homologous genes in deep subseafloor sedimentary metagenomes.</title>
        <authorList>
            <person name="Kawai M."/>
            <person name="Futagami T."/>
            <person name="Toyoda A."/>
            <person name="Takaki Y."/>
            <person name="Nishi S."/>
            <person name="Hori S."/>
            <person name="Arai W."/>
            <person name="Tsubouchi T."/>
            <person name="Morono Y."/>
            <person name="Uchiyama I."/>
            <person name="Ito T."/>
            <person name="Fujiyama A."/>
            <person name="Inagaki F."/>
            <person name="Takami H."/>
        </authorList>
    </citation>
    <scope>NUCLEOTIDE SEQUENCE</scope>
    <source>
        <strain evidence="2">Expedition CK06-06</strain>
    </source>
</reference>
<dbReference type="InterPro" id="IPR007085">
    <property type="entry name" value="DNA/pantothenate-metab_flavo_C"/>
</dbReference>
<gene>
    <name evidence="2" type="ORF">S01H1_02558</name>
</gene>
<dbReference type="EMBL" id="BARS01001256">
    <property type="protein sequence ID" value="GAF69331.1"/>
    <property type="molecule type" value="Genomic_DNA"/>
</dbReference>
<name>X0S251_9ZZZZ</name>
<feature type="non-terminal residue" evidence="2">
    <location>
        <position position="103"/>
    </location>
</feature>
<organism evidence="2">
    <name type="scientific">marine sediment metagenome</name>
    <dbReference type="NCBI Taxonomy" id="412755"/>
    <lineage>
        <taxon>unclassified sequences</taxon>
        <taxon>metagenomes</taxon>
        <taxon>ecological metagenomes</taxon>
    </lineage>
</organism>